<evidence type="ECO:0000256" key="1">
    <source>
        <dbReference type="ARBA" id="ARBA00004123"/>
    </source>
</evidence>
<dbReference type="Proteomes" id="UP001187192">
    <property type="component" value="Unassembled WGS sequence"/>
</dbReference>
<dbReference type="CDD" id="cd00018">
    <property type="entry name" value="AP2"/>
    <property type="match status" value="1"/>
</dbReference>
<dbReference type="Pfam" id="PF00847">
    <property type="entry name" value="AP2"/>
    <property type="match status" value="1"/>
</dbReference>
<keyword evidence="4" id="KW-0010">Activator</keyword>
<evidence type="ECO:0000256" key="7">
    <source>
        <dbReference type="ARBA" id="ARBA00024343"/>
    </source>
</evidence>
<feature type="region of interest" description="Disordered" evidence="8">
    <location>
        <begin position="1"/>
        <end position="69"/>
    </location>
</feature>
<evidence type="ECO:0000256" key="8">
    <source>
        <dbReference type="SAM" id="MobiDB-lite"/>
    </source>
</evidence>
<dbReference type="InterPro" id="IPR016177">
    <property type="entry name" value="DNA-bd_dom_sf"/>
</dbReference>
<dbReference type="SMART" id="SM00380">
    <property type="entry name" value="AP2"/>
    <property type="match status" value="1"/>
</dbReference>
<accession>A0AA88CY47</accession>
<comment type="subcellular location">
    <subcellularLocation>
        <location evidence="1">Nucleus</location>
    </subcellularLocation>
</comment>
<dbReference type="Gene3D" id="3.30.730.10">
    <property type="entry name" value="AP2/ERF domain"/>
    <property type="match status" value="1"/>
</dbReference>
<sequence length="244" mass="26285">MNSDEVMNLSSGSSTVESSDSSSPSSHVLQKSADQRQQTSNTDTATSETMIKKKKSGRKKFRETRHPIYKGVRQKKGKWVCELRQPGGNNKSRLWLGTFSSPEMAARAYDVAALAIRGDSASLNFPDSAGDRIQQQRVGLSSSSTSSASELVLGPAPAPAAAEAEAISEGSKGSSTAAILMSTSSASRNVYVDEEELFNMPGLLDSMAEGLILTPPSMKKGFSWDDFSNLEENYSGDYFSLWTD</sequence>
<evidence type="ECO:0000259" key="9">
    <source>
        <dbReference type="PROSITE" id="PS51032"/>
    </source>
</evidence>
<evidence type="ECO:0000256" key="6">
    <source>
        <dbReference type="ARBA" id="ARBA00023242"/>
    </source>
</evidence>
<feature type="compositionally biased region" description="Polar residues" evidence="8">
    <location>
        <begin position="35"/>
        <end position="49"/>
    </location>
</feature>
<dbReference type="AlphaFoldDB" id="A0AA88CY47"/>
<keyword evidence="6" id="KW-0539">Nucleus</keyword>
<dbReference type="PANTHER" id="PTHR31839">
    <property type="entry name" value="DEHYDRATION-RESPONSIVE ELEMENT-BINDING PROTEIN 1D"/>
    <property type="match status" value="1"/>
</dbReference>
<dbReference type="InterPro" id="IPR036955">
    <property type="entry name" value="AP2/ERF_dom_sf"/>
</dbReference>
<dbReference type="PRINTS" id="PR00367">
    <property type="entry name" value="ETHRSPELEMNT"/>
</dbReference>
<dbReference type="GO" id="GO:0005634">
    <property type="term" value="C:nucleus"/>
    <property type="evidence" value="ECO:0007669"/>
    <property type="project" value="UniProtKB-SubCell"/>
</dbReference>
<dbReference type="SUPFAM" id="SSF54171">
    <property type="entry name" value="DNA-binding domain"/>
    <property type="match status" value="1"/>
</dbReference>
<dbReference type="GO" id="GO:0003700">
    <property type="term" value="F:DNA-binding transcription factor activity"/>
    <property type="evidence" value="ECO:0007669"/>
    <property type="project" value="InterPro"/>
</dbReference>
<organism evidence="10 11">
    <name type="scientific">Ficus carica</name>
    <name type="common">Common fig</name>
    <dbReference type="NCBI Taxonomy" id="3494"/>
    <lineage>
        <taxon>Eukaryota</taxon>
        <taxon>Viridiplantae</taxon>
        <taxon>Streptophyta</taxon>
        <taxon>Embryophyta</taxon>
        <taxon>Tracheophyta</taxon>
        <taxon>Spermatophyta</taxon>
        <taxon>Magnoliopsida</taxon>
        <taxon>eudicotyledons</taxon>
        <taxon>Gunneridae</taxon>
        <taxon>Pentapetalae</taxon>
        <taxon>rosids</taxon>
        <taxon>fabids</taxon>
        <taxon>Rosales</taxon>
        <taxon>Moraceae</taxon>
        <taxon>Ficeae</taxon>
        <taxon>Ficus</taxon>
    </lineage>
</organism>
<evidence type="ECO:0000313" key="11">
    <source>
        <dbReference type="Proteomes" id="UP001187192"/>
    </source>
</evidence>
<comment type="similarity">
    <text evidence="7">Belongs to the AP2/ERF transcription factor family. ERF subfamily.</text>
</comment>
<gene>
    <name evidence="10" type="ORF">TIFTF001_008596</name>
</gene>
<evidence type="ECO:0000256" key="5">
    <source>
        <dbReference type="ARBA" id="ARBA00023163"/>
    </source>
</evidence>
<feature type="compositionally biased region" description="Low complexity" evidence="8">
    <location>
        <begin position="10"/>
        <end position="26"/>
    </location>
</feature>
<name>A0AA88CY47_FICCA</name>
<feature type="compositionally biased region" description="Basic residues" evidence="8">
    <location>
        <begin position="52"/>
        <end position="63"/>
    </location>
</feature>
<evidence type="ECO:0000256" key="3">
    <source>
        <dbReference type="ARBA" id="ARBA00023125"/>
    </source>
</evidence>
<keyword evidence="3" id="KW-0238">DNA-binding</keyword>
<reference evidence="10" key="1">
    <citation type="submission" date="2023-07" db="EMBL/GenBank/DDBJ databases">
        <title>draft genome sequence of fig (Ficus carica).</title>
        <authorList>
            <person name="Takahashi T."/>
            <person name="Nishimura K."/>
        </authorList>
    </citation>
    <scope>NUCLEOTIDE SEQUENCE</scope>
</reference>
<dbReference type="GO" id="GO:0003677">
    <property type="term" value="F:DNA binding"/>
    <property type="evidence" value="ECO:0007669"/>
    <property type="project" value="UniProtKB-KW"/>
</dbReference>
<dbReference type="EMBL" id="BTGU01000009">
    <property type="protein sequence ID" value="GMN39368.1"/>
    <property type="molecule type" value="Genomic_DNA"/>
</dbReference>
<keyword evidence="5" id="KW-0804">Transcription</keyword>
<keyword evidence="2" id="KW-0805">Transcription regulation</keyword>
<feature type="domain" description="AP2/ERF" evidence="9">
    <location>
        <begin position="68"/>
        <end position="126"/>
    </location>
</feature>
<dbReference type="PROSITE" id="PS51032">
    <property type="entry name" value="AP2_ERF"/>
    <property type="match status" value="1"/>
</dbReference>
<dbReference type="InterPro" id="IPR001471">
    <property type="entry name" value="AP2/ERF_dom"/>
</dbReference>
<comment type="caution">
    <text evidence="10">The sequence shown here is derived from an EMBL/GenBank/DDBJ whole genome shotgun (WGS) entry which is preliminary data.</text>
</comment>
<proteinExistence type="inferred from homology"/>
<evidence type="ECO:0000256" key="2">
    <source>
        <dbReference type="ARBA" id="ARBA00023015"/>
    </source>
</evidence>
<keyword evidence="11" id="KW-1185">Reference proteome</keyword>
<dbReference type="Gramene" id="FCD_00007600-RA">
    <property type="protein sequence ID" value="FCD_00007600-RA:cds"/>
    <property type="gene ID" value="FCD_00007600"/>
</dbReference>
<dbReference type="PANTHER" id="PTHR31839:SF39">
    <property type="entry name" value="CBF3 PROTEIN"/>
    <property type="match status" value="1"/>
</dbReference>
<dbReference type="InterPro" id="IPR045277">
    <property type="entry name" value="DRE1A-I"/>
</dbReference>
<evidence type="ECO:0000256" key="4">
    <source>
        <dbReference type="ARBA" id="ARBA00023159"/>
    </source>
</evidence>
<evidence type="ECO:0000313" key="10">
    <source>
        <dbReference type="EMBL" id="GMN39368.1"/>
    </source>
</evidence>
<protein>
    <recommendedName>
        <fullName evidence="9">AP2/ERF domain-containing protein</fullName>
    </recommendedName>
</protein>